<organism evidence="5 6">
    <name type="scientific">Liparis tanakae</name>
    <name type="common">Tanaka's snailfish</name>
    <dbReference type="NCBI Taxonomy" id="230148"/>
    <lineage>
        <taxon>Eukaryota</taxon>
        <taxon>Metazoa</taxon>
        <taxon>Chordata</taxon>
        <taxon>Craniata</taxon>
        <taxon>Vertebrata</taxon>
        <taxon>Euteleostomi</taxon>
        <taxon>Actinopterygii</taxon>
        <taxon>Neopterygii</taxon>
        <taxon>Teleostei</taxon>
        <taxon>Neoteleostei</taxon>
        <taxon>Acanthomorphata</taxon>
        <taxon>Eupercaria</taxon>
        <taxon>Perciformes</taxon>
        <taxon>Cottioidei</taxon>
        <taxon>Cottales</taxon>
        <taxon>Liparidae</taxon>
        <taxon>Liparis</taxon>
    </lineage>
</organism>
<gene>
    <name evidence="5" type="primary">HNRNPA1L2</name>
    <name evidence="5" type="ORF">EYF80_029443</name>
</gene>
<evidence type="ECO:0000313" key="5">
    <source>
        <dbReference type="EMBL" id="TNN60362.1"/>
    </source>
</evidence>
<dbReference type="Proteomes" id="UP000314294">
    <property type="component" value="Unassembled WGS sequence"/>
</dbReference>
<keyword evidence="6" id="KW-1185">Reference proteome</keyword>
<dbReference type="PANTHER" id="PTHR48026">
    <property type="entry name" value="HOMOLOGOUS TO DROSOPHILA SQD (SQUID) PROTEIN"/>
    <property type="match status" value="1"/>
</dbReference>
<dbReference type="OrthoDB" id="9950404at2759"/>
<dbReference type="EMBL" id="SRLO01000335">
    <property type="protein sequence ID" value="TNN60362.1"/>
    <property type="molecule type" value="Genomic_DNA"/>
</dbReference>
<feature type="coiled-coil region" evidence="3">
    <location>
        <begin position="101"/>
        <end position="128"/>
    </location>
</feature>
<dbReference type="GO" id="GO:0000398">
    <property type="term" value="P:mRNA splicing, via spliceosome"/>
    <property type="evidence" value="ECO:0007669"/>
    <property type="project" value="TreeGrafter"/>
</dbReference>
<dbReference type="GO" id="GO:0071013">
    <property type="term" value="C:catalytic step 2 spliceosome"/>
    <property type="evidence" value="ECO:0007669"/>
    <property type="project" value="TreeGrafter"/>
</dbReference>
<sequence>MPFSDREAKEPEQLRKLFIGGLSFETTEESLRAHFEQWGSLTDCVVKEEIMVEDKVTEGAEGAMEVVEEEVVVEVKGTATRAVALAAAVTEATDTMTEVAIALVAAAAEEEEEEEEEVEEEAAATAHGDINNLMFRMPNTSRYKLLSCFFISFRSLTFWLFSPSRRSFSSFRESRLLSRPTMFSILRLRQFWAATLFLPRRRMSLTRASCASFSWCLDIISLKSSTGRLMIMSTVNGILRALARCSSRERRFSERFFCLSLANGASSWPLSSAGSVVCRLGFFSCLCCGCPIEANRDIPG</sequence>
<dbReference type="AlphaFoldDB" id="A0A4Z2H662"/>
<dbReference type="SUPFAM" id="SSF54928">
    <property type="entry name" value="RNA-binding domain, RBD"/>
    <property type="match status" value="1"/>
</dbReference>
<dbReference type="InterPro" id="IPR012677">
    <property type="entry name" value="Nucleotide-bd_a/b_plait_sf"/>
</dbReference>
<dbReference type="Gene3D" id="3.30.70.330">
    <property type="match status" value="1"/>
</dbReference>
<feature type="domain" description="RRM" evidence="4">
    <location>
        <begin position="15"/>
        <end position="90"/>
    </location>
</feature>
<dbReference type="InterPro" id="IPR035979">
    <property type="entry name" value="RBD_domain_sf"/>
</dbReference>
<evidence type="ECO:0000256" key="3">
    <source>
        <dbReference type="SAM" id="Coils"/>
    </source>
</evidence>
<dbReference type="PANTHER" id="PTHR48026:SF12">
    <property type="entry name" value="HETEROGENEOUS NUCLEAR RIBONUCLEOPROTEIN A3"/>
    <property type="match status" value="1"/>
</dbReference>
<evidence type="ECO:0000256" key="1">
    <source>
        <dbReference type="ARBA" id="ARBA00022884"/>
    </source>
</evidence>
<dbReference type="GO" id="GO:0003730">
    <property type="term" value="F:mRNA 3'-UTR binding"/>
    <property type="evidence" value="ECO:0007669"/>
    <property type="project" value="TreeGrafter"/>
</dbReference>
<dbReference type="InterPro" id="IPR000504">
    <property type="entry name" value="RRM_dom"/>
</dbReference>
<dbReference type="PROSITE" id="PS50102">
    <property type="entry name" value="RRM"/>
    <property type="match status" value="1"/>
</dbReference>
<keyword evidence="3" id="KW-0175">Coiled coil</keyword>
<evidence type="ECO:0000259" key="4">
    <source>
        <dbReference type="PROSITE" id="PS50102"/>
    </source>
</evidence>
<evidence type="ECO:0000256" key="2">
    <source>
        <dbReference type="PROSITE-ProRule" id="PRU00176"/>
    </source>
</evidence>
<dbReference type="Pfam" id="PF00076">
    <property type="entry name" value="RRM_1"/>
    <property type="match status" value="1"/>
</dbReference>
<accession>A0A4Z2H662</accession>
<name>A0A4Z2H662_9TELE</name>
<comment type="caution">
    <text evidence="5">The sequence shown here is derived from an EMBL/GenBank/DDBJ whole genome shotgun (WGS) entry which is preliminary data.</text>
</comment>
<proteinExistence type="predicted"/>
<keyword evidence="1 2" id="KW-0694">RNA-binding</keyword>
<evidence type="ECO:0000313" key="6">
    <source>
        <dbReference type="Proteomes" id="UP000314294"/>
    </source>
</evidence>
<protein>
    <submittedName>
        <fullName evidence="5">Heterogeneous nuclear ribonucleoprotein A1-like 2</fullName>
    </submittedName>
</protein>
<keyword evidence="5" id="KW-0687">Ribonucleoprotein</keyword>
<reference evidence="5 6" key="1">
    <citation type="submission" date="2019-03" db="EMBL/GenBank/DDBJ databases">
        <title>First draft genome of Liparis tanakae, snailfish: a comprehensive survey of snailfish specific genes.</title>
        <authorList>
            <person name="Kim W."/>
            <person name="Song I."/>
            <person name="Jeong J.-H."/>
            <person name="Kim D."/>
            <person name="Kim S."/>
            <person name="Ryu S."/>
            <person name="Song J.Y."/>
            <person name="Lee S.K."/>
        </authorList>
    </citation>
    <scope>NUCLEOTIDE SEQUENCE [LARGE SCALE GENOMIC DNA]</scope>
    <source>
        <tissue evidence="5">Muscle</tissue>
    </source>
</reference>